<protein>
    <submittedName>
        <fullName evidence="1">GAF domain-containing protein</fullName>
    </submittedName>
</protein>
<keyword evidence="2" id="KW-1185">Reference proteome</keyword>
<name>A0ABT8L770_9BACT</name>
<evidence type="ECO:0000313" key="1">
    <source>
        <dbReference type="EMBL" id="MDN5213598.1"/>
    </source>
</evidence>
<evidence type="ECO:0000313" key="2">
    <source>
        <dbReference type="Proteomes" id="UP001172083"/>
    </source>
</evidence>
<comment type="caution">
    <text evidence="1">The sequence shown here is derived from an EMBL/GenBank/DDBJ whole genome shotgun (WGS) entry which is preliminary data.</text>
</comment>
<accession>A0ABT8L770</accession>
<dbReference type="EMBL" id="JAUJEB010000003">
    <property type="protein sequence ID" value="MDN5213598.1"/>
    <property type="molecule type" value="Genomic_DNA"/>
</dbReference>
<dbReference type="Gene3D" id="3.30.450.40">
    <property type="match status" value="1"/>
</dbReference>
<dbReference type="RefSeq" id="WP_346758935.1">
    <property type="nucleotide sequence ID" value="NZ_JAUJEB010000003.1"/>
</dbReference>
<proteinExistence type="predicted"/>
<dbReference type="InterPro" id="IPR029016">
    <property type="entry name" value="GAF-like_dom_sf"/>
</dbReference>
<dbReference type="SUPFAM" id="SSF55781">
    <property type="entry name" value="GAF domain-like"/>
    <property type="match status" value="1"/>
</dbReference>
<reference evidence="1" key="1">
    <citation type="submission" date="2023-06" db="EMBL/GenBank/DDBJ databases">
        <title>Genomic of Agaribacillus aureum.</title>
        <authorList>
            <person name="Wang G."/>
        </authorList>
    </citation>
    <scope>NUCLEOTIDE SEQUENCE</scope>
    <source>
        <strain evidence="1">BMA12</strain>
    </source>
</reference>
<dbReference type="Proteomes" id="UP001172083">
    <property type="component" value="Unassembled WGS sequence"/>
</dbReference>
<gene>
    <name evidence="1" type="ORF">QQ020_16115</name>
</gene>
<sequence>MNYQDMSSTRQAPADLQSLTENANNLNFSLLGFPFATKLSFEPLYSRYKEQLKKNDNSFLHLQQDIVNTLKQVPKILKPIGDYSILETHKQTVDMIMATLLPIAEMEDAITAVSAPYSIDPIFNTAKFDELIKFDQFAQCDKNAMNLGKTFNAYKRILNECYGRTINVQKPMVFTFIDEKTKLKKHYKLSINDRLMKVVAKRPIKPLTDEELDLLVDNFTDLNLWMEKIPPENFEFHGLVVFDFTDVTEQEALSELRYQLLDPHAVITSSGFNKLQANLRDLFGLAKLKLGLVSFANASEGEFETGRKIWNSIIHNAEEMECSDYMGSPYDLAWCQKEAVVVSDTKNIQGTDQFKKVIKDQKIKSLIVSPLIYDDRLIGILELSSNKGNDLDAFSLIKVKKLVSLFSLAVQRSLDELESQIETIIREEYTAIHPTVAWKFESAANTILESRLKGEEVESEPIVFENVFPLFGLSDIRSSSTQRNNAIKDDLVEHLTLAKKVINQAMFQKALPILDQLKFRLGQRIQKVKKGLNSGDEVGILEFIKNEVEPIFDYLVKNDFYLADTMHRYNNALNADYGTLYKKRKDFEESLTRINLSISNYLEAEDEKAQAMFPHYFEKYKTDGVEYNIYIGDSIVPNEEYHELHLRNLRLWQLKTMCEVARLTHDLKAELKMPLDTTHLILVQSIPLSIRFRQDEKKFDVDGAYNIRYEIIKKRIDKALIKDSNERLTQPGMIAIVYAQNKEAQEYSQYIEYLQSEGYLMEKVEYVELEELQGASGLKALRVAVNMKVKSNDTKVDEKNIKLAVSKMVS</sequence>
<organism evidence="1 2">
    <name type="scientific">Agaribacillus aureus</name>
    <dbReference type="NCBI Taxonomy" id="3051825"/>
    <lineage>
        <taxon>Bacteria</taxon>
        <taxon>Pseudomonadati</taxon>
        <taxon>Bacteroidota</taxon>
        <taxon>Cytophagia</taxon>
        <taxon>Cytophagales</taxon>
        <taxon>Splendidivirgaceae</taxon>
        <taxon>Agaribacillus</taxon>
    </lineage>
</organism>